<feature type="non-terminal residue" evidence="11">
    <location>
        <position position="1"/>
    </location>
</feature>
<dbReference type="eggNOG" id="ENOG502RXJU">
    <property type="taxonomic scope" value="Eukaryota"/>
</dbReference>
<dbReference type="InterPro" id="IPR011051">
    <property type="entry name" value="RmlC_Cupin_sf"/>
</dbReference>
<sequence>CFVSGILVVRNLSDIPQDSYGRPGLSHMTVAGAVHHGMKELEVWLQTFAPGSGTPIHRHDCEEIFLVLKGKGTLFLAEPGLEYPGEVLQFHISGNSTMTIPVNSVHQIINTSNEDLQFYVIISRPPIRVFVYRSFLVPHTEAVTHFPYPWDLKTLTS</sequence>
<comment type="subcellular location">
    <subcellularLocation>
        <location evidence="1">Endoplasmic reticulum lumen</location>
    </subcellularLocation>
</comment>
<dbReference type="OrthoDB" id="2013851at2759"/>
<dbReference type="InterPro" id="IPR014710">
    <property type="entry name" value="RmlC-like_jellyroll"/>
</dbReference>
<accession>D8S6T6</accession>
<evidence type="ECO:0000256" key="5">
    <source>
        <dbReference type="ARBA" id="ARBA00022833"/>
    </source>
</evidence>
<feature type="binding site" evidence="10">
    <location>
        <position position="57"/>
    </location>
    <ligand>
        <name>Zn(2+)</name>
        <dbReference type="ChEBI" id="CHEBI:29105"/>
    </ligand>
</feature>
<dbReference type="PRINTS" id="PR00655">
    <property type="entry name" value="AUXINBINDNGP"/>
</dbReference>
<reference evidence="11 12" key="1">
    <citation type="journal article" date="2011" name="Science">
        <title>The Selaginella genome identifies genetic changes associated with the evolution of vascular plants.</title>
        <authorList>
            <person name="Banks J.A."/>
            <person name="Nishiyama T."/>
            <person name="Hasebe M."/>
            <person name="Bowman J.L."/>
            <person name="Gribskov M."/>
            <person name="dePamphilis C."/>
            <person name="Albert V.A."/>
            <person name="Aono N."/>
            <person name="Aoyama T."/>
            <person name="Ambrose B.A."/>
            <person name="Ashton N.W."/>
            <person name="Axtell M.J."/>
            <person name="Barker E."/>
            <person name="Barker M.S."/>
            <person name="Bennetzen J.L."/>
            <person name="Bonawitz N.D."/>
            <person name="Chapple C."/>
            <person name="Cheng C."/>
            <person name="Correa L.G."/>
            <person name="Dacre M."/>
            <person name="DeBarry J."/>
            <person name="Dreyer I."/>
            <person name="Elias M."/>
            <person name="Engstrom E.M."/>
            <person name="Estelle M."/>
            <person name="Feng L."/>
            <person name="Finet C."/>
            <person name="Floyd S.K."/>
            <person name="Frommer W.B."/>
            <person name="Fujita T."/>
            <person name="Gramzow L."/>
            <person name="Gutensohn M."/>
            <person name="Harholt J."/>
            <person name="Hattori M."/>
            <person name="Heyl A."/>
            <person name="Hirai T."/>
            <person name="Hiwatashi Y."/>
            <person name="Ishikawa M."/>
            <person name="Iwata M."/>
            <person name="Karol K.G."/>
            <person name="Koehler B."/>
            <person name="Kolukisaoglu U."/>
            <person name="Kubo M."/>
            <person name="Kurata T."/>
            <person name="Lalonde S."/>
            <person name="Li K."/>
            <person name="Li Y."/>
            <person name="Litt A."/>
            <person name="Lyons E."/>
            <person name="Manning G."/>
            <person name="Maruyama T."/>
            <person name="Michael T.P."/>
            <person name="Mikami K."/>
            <person name="Miyazaki S."/>
            <person name="Morinaga S."/>
            <person name="Murata T."/>
            <person name="Mueller-Roeber B."/>
            <person name="Nelson D.R."/>
            <person name="Obara M."/>
            <person name="Oguri Y."/>
            <person name="Olmstead R.G."/>
            <person name="Onodera N."/>
            <person name="Petersen B.L."/>
            <person name="Pils B."/>
            <person name="Prigge M."/>
            <person name="Rensing S.A."/>
            <person name="Riano-Pachon D.M."/>
            <person name="Roberts A.W."/>
            <person name="Sato Y."/>
            <person name="Scheller H.V."/>
            <person name="Schulz B."/>
            <person name="Schulz C."/>
            <person name="Shakirov E.V."/>
            <person name="Shibagaki N."/>
            <person name="Shinohara N."/>
            <person name="Shippen D.E."/>
            <person name="Soerensen I."/>
            <person name="Sotooka R."/>
            <person name="Sugimoto N."/>
            <person name="Sugita M."/>
            <person name="Sumikawa N."/>
            <person name="Tanurdzic M."/>
            <person name="Theissen G."/>
            <person name="Ulvskov P."/>
            <person name="Wakazuki S."/>
            <person name="Weng J.K."/>
            <person name="Willats W.W."/>
            <person name="Wipf D."/>
            <person name="Wolf P.G."/>
            <person name="Yang L."/>
            <person name="Zimmer A.D."/>
            <person name="Zhu Q."/>
            <person name="Mitros T."/>
            <person name="Hellsten U."/>
            <person name="Loque D."/>
            <person name="Otillar R."/>
            <person name="Salamov A."/>
            <person name="Schmutz J."/>
            <person name="Shapiro H."/>
            <person name="Lindquist E."/>
            <person name="Lucas S."/>
            <person name="Rokhsar D."/>
            <person name="Grigoriev I.V."/>
        </authorList>
    </citation>
    <scope>NUCLEOTIDE SEQUENCE [LARGE SCALE GENOMIC DNA]</scope>
</reference>
<dbReference type="PANTHER" id="PTHR37236">
    <property type="entry name" value="AUXIN-BINDING PROTEIN 1"/>
    <property type="match status" value="1"/>
</dbReference>
<dbReference type="SUPFAM" id="SSF51182">
    <property type="entry name" value="RmlC-like cupins"/>
    <property type="match status" value="1"/>
</dbReference>
<keyword evidence="5 10" id="KW-0862">Zinc</keyword>
<dbReference type="GO" id="GO:0009826">
    <property type="term" value="P:unidimensional cell growth"/>
    <property type="evidence" value="ECO:0000318"/>
    <property type="project" value="GO_Central"/>
</dbReference>
<dbReference type="OMA" id="WDEGCLP"/>
<gene>
    <name evidence="11" type="primary">ABP1-1</name>
    <name evidence="11" type="ORF">SELMODRAFT_109785</name>
</gene>
<dbReference type="GeneID" id="9659304"/>
<evidence type="ECO:0000313" key="12">
    <source>
        <dbReference type="Proteomes" id="UP000001514"/>
    </source>
</evidence>
<dbReference type="AlphaFoldDB" id="D8S6T6"/>
<name>D8S6T6_SELML</name>
<dbReference type="GO" id="GO:0045793">
    <property type="term" value="P:positive regulation of cell size"/>
    <property type="evidence" value="ECO:0000318"/>
    <property type="project" value="GO_Central"/>
</dbReference>
<feature type="glycosylation site" description="N-linked (GlcNAc...) asparagine" evidence="9">
    <location>
        <position position="95"/>
    </location>
</feature>
<dbReference type="FunCoup" id="D8S6T6">
    <property type="interactions" value="901"/>
</dbReference>
<evidence type="ECO:0000256" key="1">
    <source>
        <dbReference type="ARBA" id="ARBA00004319"/>
    </source>
</evidence>
<dbReference type="InParanoid" id="D8S6T6"/>
<evidence type="ECO:0000256" key="9">
    <source>
        <dbReference type="PIRSR" id="PIRSR600526-1"/>
    </source>
</evidence>
<dbReference type="InterPro" id="IPR000526">
    <property type="entry name" value="Auxin-bd"/>
</dbReference>
<dbReference type="GO" id="GO:0051781">
    <property type="term" value="P:positive regulation of cell division"/>
    <property type="evidence" value="ECO:0000318"/>
    <property type="project" value="GO_Central"/>
</dbReference>
<dbReference type="CDD" id="cd02220">
    <property type="entry name" value="cupin_ABP1"/>
    <property type="match status" value="1"/>
</dbReference>
<dbReference type="GO" id="GO:0032877">
    <property type="term" value="P:positive regulation of DNA endoreduplication"/>
    <property type="evidence" value="ECO:0000318"/>
    <property type="project" value="GO_Central"/>
</dbReference>
<keyword evidence="4" id="KW-0256">Endoplasmic reticulum</keyword>
<protein>
    <submittedName>
        <fullName evidence="11">Uncharacterized protein ABP1-1</fullName>
    </submittedName>
</protein>
<keyword evidence="12" id="KW-1185">Reference proteome</keyword>
<dbReference type="GO" id="GO:0005788">
    <property type="term" value="C:endoplasmic reticulum lumen"/>
    <property type="evidence" value="ECO:0007669"/>
    <property type="project" value="UniProtKB-SubCell"/>
</dbReference>
<keyword evidence="3" id="KW-0732">Signal</keyword>
<keyword evidence="2 10" id="KW-0479">Metal-binding</keyword>
<dbReference type="Pfam" id="PF02041">
    <property type="entry name" value="Auxin_BP"/>
    <property type="match status" value="1"/>
</dbReference>
<dbReference type="KEGG" id="smo:SELMODRAFT_109785"/>
<dbReference type="STRING" id="88036.D8S6T6"/>
<evidence type="ECO:0000256" key="3">
    <source>
        <dbReference type="ARBA" id="ARBA00022729"/>
    </source>
</evidence>
<dbReference type="Gene3D" id="2.60.120.10">
    <property type="entry name" value="Jelly Rolls"/>
    <property type="match status" value="1"/>
</dbReference>
<proteinExistence type="predicted"/>
<feature type="binding site" evidence="10">
    <location>
        <position position="63"/>
    </location>
    <ligand>
        <name>Zn(2+)</name>
        <dbReference type="ChEBI" id="CHEBI:29105"/>
    </ligand>
</feature>
<evidence type="ECO:0000313" key="11">
    <source>
        <dbReference type="EMBL" id="EFJ19991.1"/>
    </source>
</evidence>
<dbReference type="GO" id="GO:0000911">
    <property type="term" value="P:cytokinesis by cell plate formation"/>
    <property type="evidence" value="ECO:0000318"/>
    <property type="project" value="GO_Central"/>
</dbReference>
<evidence type="ECO:0000256" key="4">
    <source>
        <dbReference type="ARBA" id="ARBA00022824"/>
    </source>
</evidence>
<dbReference type="GO" id="GO:0010011">
    <property type="term" value="F:auxin binding"/>
    <property type="evidence" value="ECO:0000318"/>
    <property type="project" value="GO_Central"/>
</dbReference>
<dbReference type="Proteomes" id="UP000001514">
    <property type="component" value="Unassembled WGS sequence"/>
</dbReference>
<evidence type="ECO:0000256" key="2">
    <source>
        <dbReference type="ARBA" id="ARBA00022723"/>
    </source>
</evidence>
<feature type="binding site" evidence="10">
    <location>
        <position position="59"/>
    </location>
    <ligand>
        <name>Zn(2+)</name>
        <dbReference type="ChEBI" id="CHEBI:29105"/>
    </ligand>
</feature>
<evidence type="ECO:0000256" key="7">
    <source>
        <dbReference type="ARBA" id="ARBA00023180"/>
    </source>
</evidence>
<keyword evidence="7" id="KW-0325">Glycoprotein</keyword>
<evidence type="ECO:0000256" key="6">
    <source>
        <dbReference type="ARBA" id="ARBA00023170"/>
    </source>
</evidence>
<dbReference type="GO" id="GO:0046872">
    <property type="term" value="F:metal ion binding"/>
    <property type="evidence" value="ECO:0007669"/>
    <property type="project" value="UniProtKB-KW"/>
</dbReference>
<dbReference type="HOGENOM" id="CLU_092214_1_0_1"/>
<dbReference type="GO" id="GO:0009734">
    <property type="term" value="P:auxin-activated signaling pathway"/>
    <property type="evidence" value="ECO:0007669"/>
    <property type="project" value="UniProtKB-KW"/>
</dbReference>
<dbReference type="PANTHER" id="PTHR37236:SF1">
    <property type="entry name" value="AUXIN-BINDING PROTEIN 1"/>
    <property type="match status" value="1"/>
</dbReference>
<feature type="binding site" evidence="10">
    <location>
        <position position="106"/>
    </location>
    <ligand>
        <name>Zn(2+)</name>
        <dbReference type="ChEBI" id="CHEBI:29105"/>
    </ligand>
</feature>
<organism evidence="12">
    <name type="scientific">Selaginella moellendorffii</name>
    <name type="common">Spikemoss</name>
    <dbReference type="NCBI Taxonomy" id="88036"/>
    <lineage>
        <taxon>Eukaryota</taxon>
        <taxon>Viridiplantae</taxon>
        <taxon>Streptophyta</taxon>
        <taxon>Embryophyta</taxon>
        <taxon>Tracheophyta</taxon>
        <taxon>Lycopodiopsida</taxon>
        <taxon>Selaginellales</taxon>
        <taxon>Selaginellaceae</taxon>
        <taxon>Selaginella</taxon>
    </lineage>
</organism>
<dbReference type="EMBL" id="GL377604">
    <property type="protein sequence ID" value="EFJ19991.1"/>
    <property type="molecule type" value="Genomic_DNA"/>
</dbReference>
<keyword evidence="6" id="KW-0675">Receptor</keyword>
<evidence type="ECO:0000256" key="10">
    <source>
        <dbReference type="PIRSR" id="PIRSR600526-2"/>
    </source>
</evidence>
<dbReference type="Gramene" id="EFJ19991">
    <property type="protein sequence ID" value="EFJ19991"/>
    <property type="gene ID" value="SELMODRAFT_109785"/>
</dbReference>
<evidence type="ECO:0000256" key="8">
    <source>
        <dbReference type="ARBA" id="ARBA00023294"/>
    </source>
</evidence>
<keyword evidence="8" id="KW-0927">Auxin signaling pathway</keyword>